<organism evidence="2 3">
    <name type="scientific">Globodera rostochiensis</name>
    <name type="common">Golden nematode worm</name>
    <name type="synonym">Heterodera rostochiensis</name>
    <dbReference type="NCBI Taxonomy" id="31243"/>
    <lineage>
        <taxon>Eukaryota</taxon>
        <taxon>Metazoa</taxon>
        <taxon>Ecdysozoa</taxon>
        <taxon>Nematoda</taxon>
        <taxon>Chromadorea</taxon>
        <taxon>Rhabditida</taxon>
        <taxon>Tylenchina</taxon>
        <taxon>Tylenchomorpha</taxon>
        <taxon>Tylenchoidea</taxon>
        <taxon>Heteroderidae</taxon>
        <taxon>Heteroderinae</taxon>
        <taxon>Globodera</taxon>
    </lineage>
</organism>
<accession>A0A914HRX8</accession>
<evidence type="ECO:0000313" key="3">
    <source>
        <dbReference type="WBParaSite" id="Gr19_v10_g3896.t1"/>
    </source>
</evidence>
<dbReference type="Pfam" id="PF04937">
    <property type="entry name" value="DUF659"/>
    <property type="match status" value="1"/>
</dbReference>
<dbReference type="AlphaFoldDB" id="A0A914HRX8"/>
<dbReference type="InterPro" id="IPR012337">
    <property type="entry name" value="RNaseH-like_sf"/>
</dbReference>
<evidence type="ECO:0000259" key="1">
    <source>
        <dbReference type="Pfam" id="PF04937"/>
    </source>
</evidence>
<dbReference type="Proteomes" id="UP000887572">
    <property type="component" value="Unplaced"/>
</dbReference>
<dbReference type="InterPro" id="IPR007021">
    <property type="entry name" value="DUF659"/>
</dbReference>
<evidence type="ECO:0000313" key="2">
    <source>
        <dbReference type="Proteomes" id="UP000887572"/>
    </source>
</evidence>
<keyword evidence="2" id="KW-1185">Reference proteome</keyword>
<dbReference type="SUPFAM" id="SSF53098">
    <property type="entry name" value="Ribonuclease H-like"/>
    <property type="match status" value="1"/>
</dbReference>
<proteinExistence type="predicted"/>
<reference evidence="3" key="1">
    <citation type="submission" date="2022-11" db="UniProtKB">
        <authorList>
            <consortium name="WormBaseParasite"/>
        </authorList>
    </citation>
    <scope>IDENTIFICATION</scope>
</reference>
<dbReference type="WBParaSite" id="Gr19_v10_g3896.t1">
    <property type="protein sequence ID" value="Gr19_v10_g3896.t1"/>
    <property type="gene ID" value="Gr19_v10_g3896"/>
</dbReference>
<feature type="domain" description="DUF659" evidence="1">
    <location>
        <begin position="78"/>
        <end position="217"/>
    </location>
</feature>
<name>A0A914HRX8_GLORO</name>
<protein>
    <submittedName>
        <fullName evidence="3">DUF659 domain-containing protein</fullName>
    </submittedName>
</protein>
<sequence>MRKGEQSILFITYRTFYRLANIEARESKSAWMRDWINRIDGKTTYTTDGTIVYCQPCQQQVENQPFSSRQQQQQDNENNLQKMDELKKEFSGKQIWASVVETTDKKGRYVANLIIGVLDCKLNKPVLVAVKYLEKTNNETIARFVNDNLRTFISAENLLLFVTDGARYMIKAAKGLKMFYPNLIHLTCVCHGLNRVCEAIRAHFVDVDELIASTKKVFSKAPSRVAKFRELCDLPLPPRPIITRWATWLRAALYYSEHFDQIGAIVECFNQNDSDAIKKSQISFKIPNVQADLAFIRANFHYLPDAIEKLEARDLLLVESLDILADVGNEINLVPGPVGKVMQEKFGNVLLNNPGFDQMREIGMVLRGEHVQMHLPPDVIAKFKYAPIQSCELLQLHLRQLQMTL</sequence>